<dbReference type="OrthoDB" id="9181667at2"/>
<organism evidence="2 3">
    <name type="scientific">Solemya velesiana gill symbiont</name>
    <dbReference type="NCBI Taxonomy" id="1918948"/>
    <lineage>
        <taxon>Bacteria</taxon>
        <taxon>Pseudomonadati</taxon>
        <taxon>Pseudomonadota</taxon>
        <taxon>Gammaproteobacteria</taxon>
        <taxon>sulfur-oxidizing symbionts</taxon>
    </lineage>
</organism>
<dbReference type="AlphaFoldDB" id="A0A1T2KXX0"/>
<evidence type="ECO:0000313" key="3">
    <source>
        <dbReference type="Proteomes" id="UP000190896"/>
    </source>
</evidence>
<accession>A0A1T2KXX0</accession>
<name>A0A1T2KXX0_9GAMM</name>
<proteinExistence type="predicted"/>
<evidence type="ECO:0000313" key="2">
    <source>
        <dbReference type="EMBL" id="OOZ37654.1"/>
    </source>
</evidence>
<dbReference type="Proteomes" id="UP000190896">
    <property type="component" value="Unassembled WGS sequence"/>
</dbReference>
<evidence type="ECO:0000256" key="1">
    <source>
        <dbReference type="SAM" id="MobiDB-lite"/>
    </source>
</evidence>
<dbReference type="EMBL" id="MPRJ01000005">
    <property type="protein sequence ID" value="OOZ37654.1"/>
    <property type="molecule type" value="Genomic_DNA"/>
</dbReference>
<dbReference type="RefSeq" id="WP_078485727.1">
    <property type="nucleotide sequence ID" value="NZ_MPRJ01000005.1"/>
</dbReference>
<feature type="region of interest" description="Disordered" evidence="1">
    <location>
        <begin position="91"/>
        <end position="130"/>
    </location>
</feature>
<reference evidence="2 3" key="1">
    <citation type="submission" date="2016-11" db="EMBL/GenBank/DDBJ databases">
        <title>Mixed transmission modes and dynamic genome evolution in an obligate animal-bacterial symbiosis.</title>
        <authorList>
            <person name="Russell S.L."/>
            <person name="Corbett-Detig R.B."/>
            <person name="Cavanaugh C.M."/>
        </authorList>
    </citation>
    <scope>NUCLEOTIDE SEQUENCE [LARGE SCALE GENOMIC DNA]</scope>
    <source>
        <strain evidence="2">Se-Cadez</strain>
    </source>
</reference>
<gene>
    <name evidence="2" type="ORF">BOW51_01330</name>
</gene>
<keyword evidence="3" id="KW-1185">Reference proteome</keyword>
<sequence>MKFHQLPIGATFEFQGKRYSKSGPMTVVESETAKSKMMMRAAAVKPLEGDTEAEAPIQSATVELSRERASIAVNDYHAECLQIICRNEAARPDSHRATGRGQNEDYEEAGTSLDIGLNIVGGPPRPDCCS</sequence>
<comment type="caution">
    <text evidence="2">The sequence shown here is derived from an EMBL/GenBank/DDBJ whole genome shotgun (WGS) entry which is preliminary data.</text>
</comment>
<protein>
    <submittedName>
        <fullName evidence="2">Uncharacterized protein</fullName>
    </submittedName>
</protein>